<reference evidence="2 3" key="1">
    <citation type="submission" date="2015-07" db="EMBL/GenBank/DDBJ databases">
        <title>Whole genome sequence of Thermanaerothrix daxensis DSM 23592.</title>
        <authorList>
            <person name="Hemp J."/>
            <person name="Ward L.M."/>
            <person name="Pace L.A."/>
            <person name="Fischer W.W."/>
        </authorList>
    </citation>
    <scope>NUCLEOTIDE SEQUENCE [LARGE SCALE GENOMIC DNA]</scope>
    <source>
        <strain evidence="2 3">GNS-1</strain>
    </source>
</reference>
<protein>
    <submittedName>
        <fullName evidence="2">Uncharacterized protein</fullName>
    </submittedName>
</protein>
<dbReference type="EMBL" id="LGKO01000002">
    <property type="protein sequence ID" value="KPL84119.1"/>
    <property type="molecule type" value="Genomic_DNA"/>
</dbReference>
<comment type="caution">
    <text evidence="2">The sequence shown here is derived from an EMBL/GenBank/DDBJ whole genome shotgun (WGS) entry which is preliminary data.</text>
</comment>
<feature type="region of interest" description="Disordered" evidence="1">
    <location>
        <begin position="1"/>
        <end position="28"/>
    </location>
</feature>
<feature type="compositionally biased region" description="Polar residues" evidence="1">
    <location>
        <begin position="15"/>
        <end position="24"/>
    </location>
</feature>
<keyword evidence="3" id="KW-1185">Reference proteome</keyword>
<accession>A0A0P6XMT7</accession>
<evidence type="ECO:0000313" key="2">
    <source>
        <dbReference type="EMBL" id="KPL84119.1"/>
    </source>
</evidence>
<dbReference type="AlphaFoldDB" id="A0A0P6XMT7"/>
<dbReference type="Proteomes" id="UP000050544">
    <property type="component" value="Unassembled WGS sequence"/>
</dbReference>
<name>A0A0P6XMT7_9CHLR</name>
<dbReference type="STRING" id="869279.SE15_02790"/>
<proteinExistence type="predicted"/>
<dbReference type="NCBIfam" id="TIGR02530">
    <property type="entry name" value="flg_new"/>
    <property type="match status" value="1"/>
</dbReference>
<organism evidence="2 3">
    <name type="scientific">Thermanaerothrix daxensis</name>
    <dbReference type="NCBI Taxonomy" id="869279"/>
    <lineage>
        <taxon>Bacteria</taxon>
        <taxon>Bacillati</taxon>
        <taxon>Chloroflexota</taxon>
        <taxon>Anaerolineae</taxon>
        <taxon>Anaerolineales</taxon>
        <taxon>Anaerolineaceae</taxon>
        <taxon>Thermanaerothrix</taxon>
    </lineage>
</organism>
<evidence type="ECO:0000256" key="1">
    <source>
        <dbReference type="SAM" id="MobiDB-lite"/>
    </source>
</evidence>
<dbReference type="InterPro" id="IPR013367">
    <property type="entry name" value="Flagellar_put"/>
</dbReference>
<sequence length="140" mass="15303">MKEVNMSLSARPVSESLNHSTTPASRAPEACNGEDFAVCLAQNLRFSNHAQKRLQSRQIDLSPDDLLRLSQAVEKAAQRGGRESLVLVDDLAFLVNVRERVVITAIDPEHRGEGVFTQVDSVVFAAPYSSAPLSTLETKI</sequence>
<dbReference type="Pfam" id="PF12611">
    <property type="entry name" value="Flagellar_put"/>
    <property type="match status" value="1"/>
</dbReference>
<evidence type="ECO:0000313" key="3">
    <source>
        <dbReference type="Proteomes" id="UP000050544"/>
    </source>
</evidence>
<gene>
    <name evidence="2" type="ORF">SE15_02790</name>
</gene>